<protein>
    <submittedName>
        <fullName evidence="2">Uncharacterized protein</fullName>
    </submittedName>
</protein>
<name>A0A0C2NFW8_THEKT</name>
<dbReference type="Proteomes" id="UP000031668">
    <property type="component" value="Unassembled WGS sequence"/>
</dbReference>
<evidence type="ECO:0000256" key="1">
    <source>
        <dbReference type="SAM" id="MobiDB-lite"/>
    </source>
</evidence>
<keyword evidence="3" id="KW-1185">Reference proteome</keyword>
<reference evidence="2 3" key="1">
    <citation type="journal article" date="2014" name="Genome Biol. Evol.">
        <title>The genome of the myxosporean Thelohanellus kitauei shows adaptations to nutrient acquisition within its fish host.</title>
        <authorList>
            <person name="Yang Y."/>
            <person name="Xiong J."/>
            <person name="Zhou Z."/>
            <person name="Huo F."/>
            <person name="Miao W."/>
            <person name="Ran C."/>
            <person name="Liu Y."/>
            <person name="Zhang J."/>
            <person name="Feng J."/>
            <person name="Wang M."/>
            <person name="Wang M."/>
            <person name="Wang L."/>
            <person name="Yao B."/>
        </authorList>
    </citation>
    <scope>NUCLEOTIDE SEQUENCE [LARGE SCALE GENOMIC DNA]</scope>
    <source>
        <strain evidence="2">Wuqing</strain>
    </source>
</reference>
<evidence type="ECO:0000313" key="3">
    <source>
        <dbReference type="Proteomes" id="UP000031668"/>
    </source>
</evidence>
<feature type="region of interest" description="Disordered" evidence="1">
    <location>
        <begin position="1"/>
        <end position="22"/>
    </location>
</feature>
<accession>A0A0C2NFW8</accession>
<evidence type="ECO:0000313" key="2">
    <source>
        <dbReference type="EMBL" id="KII72912.1"/>
    </source>
</evidence>
<proteinExistence type="predicted"/>
<gene>
    <name evidence="2" type="ORF">RF11_12381</name>
</gene>
<dbReference type="EMBL" id="JWZT01001076">
    <property type="protein sequence ID" value="KII72912.1"/>
    <property type="molecule type" value="Genomic_DNA"/>
</dbReference>
<sequence>MLQTTDSIVRGTHEPTQADDTTAVHRPEAAQVVMESLLALQQRRKMPRKTRLLKGHKRKLQQDPQRHKIHFKAPVNGTNACINTGPSSLGLDVESVSIHVTMMFQPGPGLPNRQAPRGQSALKQENWYYLVVLSRSWISF</sequence>
<organism evidence="2 3">
    <name type="scientific">Thelohanellus kitauei</name>
    <name type="common">Myxosporean</name>
    <dbReference type="NCBI Taxonomy" id="669202"/>
    <lineage>
        <taxon>Eukaryota</taxon>
        <taxon>Metazoa</taxon>
        <taxon>Cnidaria</taxon>
        <taxon>Myxozoa</taxon>
        <taxon>Myxosporea</taxon>
        <taxon>Bivalvulida</taxon>
        <taxon>Platysporina</taxon>
        <taxon>Myxobolidae</taxon>
        <taxon>Thelohanellus</taxon>
    </lineage>
</organism>
<comment type="caution">
    <text evidence="2">The sequence shown here is derived from an EMBL/GenBank/DDBJ whole genome shotgun (WGS) entry which is preliminary data.</text>
</comment>
<dbReference type="AlphaFoldDB" id="A0A0C2NFW8"/>